<evidence type="ECO:0000256" key="4">
    <source>
        <dbReference type="ARBA" id="ARBA00023136"/>
    </source>
</evidence>
<comment type="caution">
    <text evidence="7">The sequence shown here is derived from an EMBL/GenBank/DDBJ whole genome shotgun (WGS) entry which is preliminary data.</text>
</comment>
<evidence type="ECO:0000256" key="2">
    <source>
        <dbReference type="ARBA" id="ARBA00022692"/>
    </source>
</evidence>
<evidence type="ECO:0000256" key="3">
    <source>
        <dbReference type="ARBA" id="ARBA00022989"/>
    </source>
</evidence>
<dbReference type="SUPFAM" id="SSF103473">
    <property type="entry name" value="MFS general substrate transporter"/>
    <property type="match status" value="1"/>
</dbReference>
<reference evidence="7 8" key="1">
    <citation type="submission" date="2020-08" db="EMBL/GenBank/DDBJ databases">
        <title>Aphidius gifuensis genome sequencing and assembly.</title>
        <authorList>
            <person name="Du Z."/>
        </authorList>
    </citation>
    <scope>NUCLEOTIDE SEQUENCE [LARGE SCALE GENOMIC DNA]</scope>
    <source>
        <strain evidence="7">YNYX2018</strain>
        <tissue evidence="7">Adults</tissue>
    </source>
</reference>
<evidence type="ECO:0000313" key="8">
    <source>
        <dbReference type="Proteomes" id="UP000639338"/>
    </source>
</evidence>
<dbReference type="Pfam" id="PF00168">
    <property type="entry name" value="C2"/>
    <property type="match status" value="1"/>
</dbReference>
<dbReference type="InterPro" id="IPR005828">
    <property type="entry name" value="MFS_sugar_transport-like"/>
</dbReference>
<evidence type="ECO:0000256" key="1">
    <source>
        <dbReference type="ARBA" id="ARBA00004370"/>
    </source>
</evidence>
<feature type="transmembrane region" description="Helical" evidence="5">
    <location>
        <begin position="132"/>
        <end position="154"/>
    </location>
</feature>
<dbReference type="PANTHER" id="PTHR48021">
    <property type="match status" value="1"/>
</dbReference>
<dbReference type="SUPFAM" id="SSF49562">
    <property type="entry name" value="C2 domain (Calcium/lipid-binding domain, CaLB)"/>
    <property type="match status" value="1"/>
</dbReference>
<gene>
    <name evidence="7" type="ORF">HCN44_000441</name>
</gene>
<evidence type="ECO:0000259" key="6">
    <source>
        <dbReference type="PROSITE" id="PS50004"/>
    </source>
</evidence>
<dbReference type="InterPro" id="IPR050549">
    <property type="entry name" value="MFS_Trehalose_Transporter"/>
</dbReference>
<dbReference type="Gene3D" id="2.60.40.150">
    <property type="entry name" value="C2 domain"/>
    <property type="match status" value="1"/>
</dbReference>
<feature type="transmembrane region" description="Helical" evidence="5">
    <location>
        <begin position="35"/>
        <end position="53"/>
    </location>
</feature>
<dbReference type="InterPro" id="IPR000008">
    <property type="entry name" value="C2_dom"/>
</dbReference>
<feature type="transmembrane region" description="Helical" evidence="5">
    <location>
        <begin position="59"/>
        <end position="80"/>
    </location>
</feature>
<protein>
    <recommendedName>
        <fullName evidence="6">C2 domain-containing protein</fullName>
    </recommendedName>
</protein>
<dbReference type="GO" id="GO:0022857">
    <property type="term" value="F:transmembrane transporter activity"/>
    <property type="evidence" value="ECO:0007669"/>
    <property type="project" value="InterPro"/>
</dbReference>
<dbReference type="SMART" id="SM00239">
    <property type="entry name" value="C2"/>
    <property type="match status" value="1"/>
</dbReference>
<keyword evidence="3 5" id="KW-1133">Transmembrane helix</keyword>
<dbReference type="PROSITE" id="PS50004">
    <property type="entry name" value="C2"/>
    <property type="match status" value="1"/>
</dbReference>
<dbReference type="EMBL" id="JACMRX010000004">
    <property type="protein sequence ID" value="KAF7990636.1"/>
    <property type="molecule type" value="Genomic_DNA"/>
</dbReference>
<sequence length="299" mass="33758">MLYTGTFISSIGTGMANALYLYVTETAAPHQRAWLASSGPILVSLGVLGSYVLGALTTWQYTAAISIILSILSVALVKFLPESPAWLARHGHLNEAKKSLLWLRGPGISYENEYKELCDDASIERRKKNSKIILKTAFLLLNVWKPFLILIIFFCLQQLSDAHRLPYKLVPNPFIIIVLNNVKVARTKIKTGTQPLWDEEFILEDIPSDVMSFSLTLYNHGKRSKDTEVAEVIVELTNLPNGEEIDGWYPLVGATPIGEWGALHLRIRYRNDLAMPLEEYSPLQQLLLDPELQFFLCRK</sequence>
<dbReference type="Proteomes" id="UP000639338">
    <property type="component" value="Unassembled WGS sequence"/>
</dbReference>
<evidence type="ECO:0000313" key="7">
    <source>
        <dbReference type="EMBL" id="KAF7990636.1"/>
    </source>
</evidence>
<keyword evidence="4 5" id="KW-0472">Membrane</keyword>
<name>A0A834XR09_APHGI</name>
<dbReference type="GO" id="GO:0016020">
    <property type="term" value="C:membrane"/>
    <property type="evidence" value="ECO:0007669"/>
    <property type="project" value="UniProtKB-SubCell"/>
</dbReference>
<dbReference type="InterPro" id="IPR036259">
    <property type="entry name" value="MFS_trans_sf"/>
</dbReference>
<dbReference type="AlphaFoldDB" id="A0A834XR09"/>
<keyword evidence="8" id="KW-1185">Reference proteome</keyword>
<accession>A0A834XR09</accession>
<keyword evidence="2 5" id="KW-0812">Transmembrane</keyword>
<feature type="transmembrane region" description="Helical" evidence="5">
    <location>
        <begin position="6"/>
        <end position="23"/>
    </location>
</feature>
<dbReference type="Pfam" id="PF00083">
    <property type="entry name" value="Sugar_tr"/>
    <property type="match status" value="1"/>
</dbReference>
<dbReference type="OrthoDB" id="1562946at2759"/>
<feature type="domain" description="C2" evidence="6">
    <location>
        <begin position="128"/>
        <end position="249"/>
    </location>
</feature>
<dbReference type="InterPro" id="IPR035892">
    <property type="entry name" value="C2_domain_sf"/>
</dbReference>
<dbReference type="Gene3D" id="1.20.1250.20">
    <property type="entry name" value="MFS general substrate transporter like domains"/>
    <property type="match status" value="1"/>
</dbReference>
<proteinExistence type="predicted"/>
<evidence type="ECO:0000256" key="5">
    <source>
        <dbReference type="SAM" id="Phobius"/>
    </source>
</evidence>
<organism evidence="7 8">
    <name type="scientific">Aphidius gifuensis</name>
    <name type="common">Parasitoid wasp</name>
    <dbReference type="NCBI Taxonomy" id="684658"/>
    <lineage>
        <taxon>Eukaryota</taxon>
        <taxon>Metazoa</taxon>
        <taxon>Ecdysozoa</taxon>
        <taxon>Arthropoda</taxon>
        <taxon>Hexapoda</taxon>
        <taxon>Insecta</taxon>
        <taxon>Pterygota</taxon>
        <taxon>Neoptera</taxon>
        <taxon>Endopterygota</taxon>
        <taxon>Hymenoptera</taxon>
        <taxon>Apocrita</taxon>
        <taxon>Ichneumonoidea</taxon>
        <taxon>Braconidae</taxon>
        <taxon>Aphidiinae</taxon>
        <taxon>Aphidius</taxon>
    </lineage>
</organism>
<dbReference type="PANTHER" id="PTHR48021:SF1">
    <property type="entry name" value="GH07001P-RELATED"/>
    <property type="match status" value="1"/>
</dbReference>
<comment type="subcellular location">
    <subcellularLocation>
        <location evidence="1">Membrane</location>
    </subcellularLocation>
</comment>